<comment type="catalytic activity">
    <reaction evidence="3">
        <text>a diacylglycerol + H2O = a monoacylglycerol + a fatty acid + H(+)</text>
        <dbReference type="Rhea" id="RHEA:32731"/>
        <dbReference type="ChEBI" id="CHEBI:15377"/>
        <dbReference type="ChEBI" id="CHEBI:15378"/>
        <dbReference type="ChEBI" id="CHEBI:17408"/>
        <dbReference type="ChEBI" id="CHEBI:18035"/>
        <dbReference type="ChEBI" id="CHEBI:28868"/>
    </reaction>
</comment>
<keyword evidence="5" id="KW-0732">Signal</keyword>
<dbReference type="InterPro" id="IPR051218">
    <property type="entry name" value="Sec_MonoDiacylglyc_Lipase"/>
</dbReference>
<dbReference type="GO" id="GO:0016787">
    <property type="term" value="F:hydrolase activity"/>
    <property type="evidence" value="ECO:0007669"/>
    <property type="project" value="UniProtKB-KW"/>
</dbReference>
<dbReference type="OrthoDB" id="426718at2759"/>
<protein>
    <submittedName>
        <fullName evidence="7">Alpha/beta-hydrolase</fullName>
    </submittedName>
</protein>
<feature type="chain" id="PRO_5021260807" evidence="5">
    <location>
        <begin position="20"/>
        <end position="311"/>
    </location>
</feature>
<dbReference type="VEuPathDB" id="FungiDB:BD410DRAFT_763912"/>
<evidence type="ECO:0000256" key="5">
    <source>
        <dbReference type="SAM" id="SignalP"/>
    </source>
</evidence>
<evidence type="ECO:0000313" key="7">
    <source>
        <dbReference type="EMBL" id="TDL26635.1"/>
    </source>
</evidence>
<feature type="signal peptide" evidence="5">
    <location>
        <begin position="1"/>
        <end position="19"/>
    </location>
</feature>
<dbReference type="CDD" id="cd00519">
    <property type="entry name" value="Lipase_3"/>
    <property type="match status" value="1"/>
</dbReference>
<organism evidence="7 8">
    <name type="scientific">Rickenella mellea</name>
    <dbReference type="NCBI Taxonomy" id="50990"/>
    <lineage>
        <taxon>Eukaryota</taxon>
        <taxon>Fungi</taxon>
        <taxon>Dikarya</taxon>
        <taxon>Basidiomycota</taxon>
        <taxon>Agaricomycotina</taxon>
        <taxon>Agaricomycetes</taxon>
        <taxon>Hymenochaetales</taxon>
        <taxon>Rickenellaceae</taxon>
        <taxon>Rickenella</taxon>
    </lineage>
</organism>
<dbReference type="Gene3D" id="3.40.50.1820">
    <property type="entry name" value="alpha/beta hydrolase"/>
    <property type="match status" value="1"/>
</dbReference>
<dbReference type="InterPro" id="IPR002921">
    <property type="entry name" value="Fungal_lipase-type"/>
</dbReference>
<accession>A0A4Y7QGT8</accession>
<evidence type="ECO:0000256" key="4">
    <source>
        <dbReference type="ARBA" id="ARBA00048461"/>
    </source>
</evidence>
<comment type="similarity">
    <text evidence="2">Belongs to the AB hydrolase superfamily. Lipase family. Class 3 subfamily.</text>
</comment>
<evidence type="ECO:0000313" key="8">
    <source>
        <dbReference type="Proteomes" id="UP000294933"/>
    </source>
</evidence>
<name>A0A4Y7QGT8_9AGAM</name>
<dbReference type="GO" id="GO:0006629">
    <property type="term" value="P:lipid metabolic process"/>
    <property type="evidence" value="ECO:0007669"/>
    <property type="project" value="InterPro"/>
</dbReference>
<keyword evidence="8" id="KW-1185">Reference proteome</keyword>
<keyword evidence="1" id="KW-1015">Disulfide bond</keyword>
<dbReference type="SUPFAM" id="SSF53474">
    <property type="entry name" value="alpha/beta-Hydrolases"/>
    <property type="match status" value="1"/>
</dbReference>
<evidence type="ECO:0000256" key="3">
    <source>
        <dbReference type="ARBA" id="ARBA00047591"/>
    </source>
</evidence>
<dbReference type="Pfam" id="PF01764">
    <property type="entry name" value="Lipase_3"/>
    <property type="match status" value="1"/>
</dbReference>
<dbReference type="Proteomes" id="UP000294933">
    <property type="component" value="Unassembled WGS sequence"/>
</dbReference>
<gene>
    <name evidence="7" type="ORF">BD410DRAFT_763912</name>
</gene>
<dbReference type="EMBL" id="ML170161">
    <property type="protein sequence ID" value="TDL26635.1"/>
    <property type="molecule type" value="Genomic_DNA"/>
</dbReference>
<dbReference type="PANTHER" id="PTHR45856:SF25">
    <property type="entry name" value="FUNGAL LIPASE-LIKE DOMAIN-CONTAINING PROTEIN"/>
    <property type="match status" value="1"/>
</dbReference>
<dbReference type="InterPro" id="IPR029058">
    <property type="entry name" value="AB_hydrolase_fold"/>
</dbReference>
<keyword evidence="7" id="KW-0378">Hydrolase</keyword>
<proteinExistence type="inferred from homology"/>
<dbReference type="PANTHER" id="PTHR45856">
    <property type="entry name" value="ALPHA/BETA-HYDROLASES SUPERFAMILY PROTEIN"/>
    <property type="match status" value="1"/>
</dbReference>
<evidence type="ECO:0000259" key="6">
    <source>
        <dbReference type="Pfam" id="PF01764"/>
    </source>
</evidence>
<reference evidence="7 8" key="1">
    <citation type="submission" date="2018-06" db="EMBL/GenBank/DDBJ databases">
        <title>A transcriptomic atlas of mushroom development highlights an independent origin of complex multicellularity.</title>
        <authorList>
            <consortium name="DOE Joint Genome Institute"/>
            <person name="Krizsan K."/>
            <person name="Almasi E."/>
            <person name="Merenyi Z."/>
            <person name="Sahu N."/>
            <person name="Viragh M."/>
            <person name="Koszo T."/>
            <person name="Mondo S."/>
            <person name="Kiss B."/>
            <person name="Balint B."/>
            <person name="Kues U."/>
            <person name="Barry K."/>
            <person name="Hegedus J.C."/>
            <person name="Henrissat B."/>
            <person name="Johnson J."/>
            <person name="Lipzen A."/>
            <person name="Ohm R."/>
            <person name="Nagy I."/>
            <person name="Pangilinan J."/>
            <person name="Yan J."/>
            <person name="Xiong Y."/>
            <person name="Grigoriev I.V."/>
            <person name="Hibbett D.S."/>
            <person name="Nagy L.G."/>
        </authorList>
    </citation>
    <scope>NUCLEOTIDE SEQUENCE [LARGE SCALE GENOMIC DNA]</scope>
    <source>
        <strain evidence="7 8">SZMC22713</strain>
    </source>
</reference>
<feature type="domain" description="Fungal lipase-type" evidence="6">
    <location>
        <begin position="108"/>
        <end position="250"/>
    </location>
</feature>
<sequence length="311" mass="32749">MLAFLLPISVLLGSSLSLARPTDLRQPLMYAKRDAAPTPVDAATVQSFARPAEFARIAYCTSQAVLSWKCGAPCDALSPGVDVLTAGGDSADIPFYYIAHDNATQSIVVAHQGTDAKSILSIANDAQFLLDDLDAAHFPGAPAGIKVHDGFQKTFLRTADGKLNGVKAALNKTGVKKVLVTGHSLGAAIATMDALMFKLNLDPSIDITTTVFGLPRGGNPAFADFIDQKLGSSFTFLTNKNDPVPTVPPQFIGYKHSQGEVHIQSDGSVVACPGQENNNCSEGNSLLKVSVANHLGPYVQNVSMSHSNCPL</sequence>
<dbReference type="AlphaFoldDB" id="A0A4Y7QGT8"/>
<evidence type="ECO:0000256" key="1">
    <source>
        <dbReference type="ARBA" id="ARBA00023157"/>
    </source>
</evidence>
<comment type="catalytic activity">
    <reaction evidence="4">
        <text>a monoacylglycerol + H2O = glycerol + a fatty acid + H(+)</text>
        <dbReference type="Rhea" id="RHEA:15245"/>
        <dbReference type="ChEBI" id="CHEBI:15377"/>
        <dbReference type="ChEBI" id="CHEBI:15378"/>
        <dbReference type="ChEBI" id="CHEBI:17408"/>
        <dbReference type="ChEBI" id="CHEBI:17754"/>
        <dbReference type="ChEBI" id="CHEBI:28868"/>
    </reaction>
</comment>
<evidence type="ECO:0000256" key="2">
    <source>
        <dbReference type="ARBA" id="ARBA00043996"/>
    </source>
</evidence>